<gene>
    <name evidence="1" type="ORF">B0J13DRAFT_619134</name>
</gene>
<dbReference type="EMBL" id="JAGMUU010000004">
    <property type="protein sequence ID" value="KAH7155721.1"/>
    <property type="molecule type" value="Genomic_DNA"/>
</dbReference>
<accession>A0A9P9F8A1</accession>
<organism evidence="1 2">
    <name type="scientific">Dactylonectria estremocensis</name>
    <dbReference type="NCBI Taxonomy" id="1079267"/>
    <lineage>
        <taxon>Eukaryota</taxon>
        <taxon>Fungi</taxon>
        <taxon>Dikarya</taxon>
        <taxon>Ascomycota</taxon>
        <taxon>Pezizomycotina</taxon>
        <taxon>Sordariomycetes</taxon>
        <taxon>Hypocreomycetidae</taxon>
        <taxon>Hypocreales</taxon>
        <taxon>Nectriaceae</taxon>
        <taxon>Dactylonectria</taxon>
    </lineage>
</organism>
<comment type="caution">
    <text evidence="1">The sequence shown here is derived from an EMBL/GenBank/DDBJ whole genome shotgun (WGS) entry which is preliminary data.</text>
</comment>
<name>A0A9P9F8A1_9HYPO</name>
<evidence type="ECO:0000313" key="1">
    <source>
        <dbReference type="EMBL" id="KAH7155721.1"/>
    </source>
</evidence>
<keyword evidence="2" id="KW-1185">Reference proteome</keyword>
<evidence type="ECO:0000313" key="2">
    <source>
        <dbReference type="Proteomes" id="UP000717696"/>
    </source>
</evidence>
<proteinExistence type="predicted"/>
<dbReference type="Proteomes" id="UP000717696">
    <property type="component" value="Unassembled WGS sequence"/>
</dbReference>
<reference evidence="1" key="1">
    <citation type="journal article" date="2021" name="Nat. Commun.">
        <title>Genetic determinants of endophytism in the Arabidopsis root mycobiome.</title>
        <authorList>
            <person name="Mesny F."/>
            <person name="Miyauchi S."/>
            <person name="Thiergart T."/>
            <person name="Pickel B."/>
            <person name="Atanasova L."/>
            <person name="Karlsson M."/>
            <person name="Huettel B."/>
            <person name="Barry K.W."/>
            <person name="Haridas S."/>
            <person name="Chen C."/>
            <person name="Bauer D."/>
            <person name="Andreopoulos W."/>
            <person name="Pangilinan J."/>
            <person name="LaButti K."/>
            <person name="Riley R."/>
            <person name="Lipzen A."/>
            <person name="Clum A."/>
            <person name="Drula E."/>
            <person name="Henrissat B."/>
            <person name="Kohler A."/>
            <person name="Grigoriev I.V."/>
            <person name="Martin F.M."/>
            <person name="Hacquard S."/>
        </authorList>
    </citation>
    <scope>NUCLEOTIDE SEQUENCE</scope>
    <source>
        <strain evidence="1">MPI-CAGE-AT-0021</strain>
    </source>
</reference>
<protein>
    <submittedName>
        <fullName evidence="1">Uncharacterized protein</fullName>
    </submittedName>
</protein>
<dbReference type="AlphaFoldDB" id="A0A9P9F8A1"/>
<dbReference type="OrthoDB" id="4778622at2759"/>
<sequence length="120" mass="13620">MLQLRRRAETHLPKICGDSGCSRPIVYRTWLETLDYTIENKKPGIIKSISGWDSVTGSATFTFYFDSVRSDGSSARVAKFTDPAWVMNKLEAKALLGNGFFGPYRCDILISRRQLQCYDL</sequence>